<organism evidence="4 5">
    <name type="scientific">Kutzneria kofuensis</name>
    <dbReference type="NCBI Taxonomy" id="103725"/>
    <lineage>
        <taxon>Bacteria</taxon>
        <taxon>Bacillati</taxon>
        <taxon>Actinomycetota</taxon>
        <taxon>Actinomycetes</taxon>
        <taxon>Pseudonocardiales</taxon>
        <taxon>Pseudonocardiaceae</taxon>
        <taxon>Kutzneria</taxon>
    </lineage>
</organism>
<sequence length="200" mass="20178">MTTPESTGGPARPARIAGIVLLVVAAIALVMGIISLLPLGGGGNEAGGSTSNTPPPATTTSSSAPAKPTTTTQAPPPTTTTAKPPASTTTNPPAQPPPANNPQSVPVRVYNNGTIKGMAQQAASDFTSAGFNVTQVGNYSQGIIATTTVYFRPGTDEEAAANALGQAFHMRVMPRFDGIQAADPGVIVIVTDDYNPPKKG</sequence>
<feature type="compositionally biased region" description="Low complexity" evidence="1">
    <location>
        <begin position="47"/>
        <end position="92"/>
    </location>
</feature>
<feature type="region of interest" description="Disordered" evidence="1">
    <location>
        <begin position="44"/>
        <end position="108"/>
    </location>
</feature>
<reference evidence="4 5" key="1">
    <citation type="submission" date="2020-08" db="EMBL/GenBank/DDBJ databases">
        <title>Sequencing the genomes of 1000 actinobacteria strains.</title>
        <authorList>
            <person name="Klenk H.-P."/>
        </authorList>
    </citation>
    <scope>NUCLEOTIDE SEQUENCE [LARGE SCALE GENOMIC DNA]</scope>
    <source>
        <strain evidence="4 5">DSM 43851</strain>
    </source>
</reference>
<accession>A0A7W9NHE8</accession>
<keyword evidence="5" id="KW-1185">Reference proteome</keyword>
<evidence type="ECO:0000256" key="1">
    <source>
        <dbReference type="SAM" id="MobiDB-lite"/>
    </source>
</evidence>
<dbReference type="AlphaFoldDB" id="A0A7W9NHE8"/>
<comment type="caution">
    <text evidence="4">The sequence shown here is derived from an EMBL/GenBank/DDBJ whole genome shotgun (WGS) entry which is preliminary data.</text>
</comment>
<evidence type="ECO:0000313" key="5">
    <source>
        <dbReference type="Proteomes" id="UP000585638"/>
    </source>
</evidence>
<keyword evidence="2" id="KW-0472">Membrane</keyword>
<dbReference type="Gene3D" id="3.30.70.2390">
    <property type="match status" value="1"/>
</dbReference>
<keyword evidence="2" id="KW-1133">Transmembrane helix</keyword>
<feature type="transmembrane region" description="Helical" evidence="2">
    <location>
        <begin position="16"/>
        <end position="39"/>
    </location>
</feature>
<dbReference type="Proteomes" id="UP000585638">
    <property type="component" value="Unassembled WGS sequence"/>
</dbReference>
<evidence type="ECO:0000313" key="4">
    <source>
        <dbReference type="EMBL" id="MBB5892161.1"/>
    </source>
</evidence>
<dbReference type="RefSeq" id="WP_184862721.1">
    <property type="nucleotide sequence ID" value="NZ_BAAAWY010000055.1"/>
</dbReference>
<protein>
    <recommendedName>
        <fullName evidence="3">LytR/CpsA/Psr regulator C-terminal domain-containing protein</fullName>
    </recommendedName>
</protein>
<evidence type="ECO:0000259" key="3">
    <source>
        <dbReference type="Pfam" id="PF13399"/>
    </source>
</evidence>
<name>A0A7W9NHE8_9PSEU</name>
<gene>
    <name evidence="4" type="ORF">BJ998_003357</name>
</gene>
<dbReference type="Pfam" id="PF13399">
    <property type="entry name" value="LytR_C"/>
    <property type="match status" value="1"/>
</dbReference>
<dbReference type="InterPro" id="IPR027381">
    <property type="entry name" value="LytR/CpsA/Psr_C"/>
</dbReference>
<feature type="domain" description="LytR/CpsA/Psr regulator C-terminal" evidence="3">
    <location>
        <begin position="104"/>
        <end position="194"/>
    </location>
</feature>
<evidence type="ECO:0000256" key="2">
    <source>
        <dbReference type="SAM" id="Phobius"/>
    </source>
</evidence>
<proteinExistence type="predicted"/>
<keyword evidence="2" id="KW-0812">Transmembrane</keyword>
<dbReference type="EMBL" id="JACHIR010000001">
    <property type="protein sequence ID" value="MBB5892161.1"/>
    <property type="molecule type" value="Genomic_DNA"/>
</dbReference>